<name>A0ABP4H8C1_9ACTN</name>
<evidence type="ECO:0000313" key="2">
    <source>
        <dbReference type="Proteomes" id="UP001500282"/>
    </source>
</evidence>
<comment type="caution">
    <text evidence="1">The sequence shown here is derived from an EMBL/GenBank/DDBJ whole genome shotgun (WGS) entry which is preliminary data.</text>
</comment>
<dbReference type="EMBL" id="BAAAIH010000003">
    <property type="protein sequence ID" value="GAA1253620.1"/>
    <property type="molecule type" value="Genomic_DNA"/>
</dbReference>
<proteinExistence type="predicted"/>
<accession>A0ABP4H8C1</accession>
<evidence type="ECO:0000313" key="1">
    <source>
        <dbReference type="EMBL" id="GAA1253620.1"/>
    </source>
</evidence>
<gene>
    <name evidence="1" type="ORF">GCM10009579_09430</name>
</gene>
<dbReference type="Proteomes" id="UP001500282">
    <property type="component" value="Unassembled WGS sequence"/>
</dbReference>
<sequence length="104" mass="10979">MDQGAEDADPVDMAGQELHDPQLHDLASVATLDSGHVHAACHACSPFLWRSSVFSLCAPIGHKSATFTGPVLLTIPATVIKALVARGIQHHSAHETIGLAHIYP</sequence>
<keyword evidence="2" id="KW-1185">Reference proteome</keyword>
<organism evidence="1 2">
    <name type="scientific">Streptomyces javensis</name>
    <dbReference type="NCBI Taxonomy" id="114698"/>
    <lineage>
        <taxon>Bacteria</taxon>
        <taxon>Bacillati</taxon>
        <taxon>Actinomycetota</taxon>
        <taxon>Actinomycetes</taxon>
        <taxon>Kitasatosporales</taxon>
        <taxon>Streptomycetaceae</taxon>
        <taxon>Streptomyces</taxon>
        <taxon>Streptomyces violaceusniger group</taxon>
    </lineage>
</organism>
<protein>
    <submittedName>
        <fullName evidence="1">Uncharacterized protein</fullName>
    </submittedName>
</protein>
<reference evidence="2" key="1">
    <citation type="journal article" date="2019" name="Int. J. Syst. Evol. Microbiol.">
        <title>The Global Catalogue of Microorganisms (GCM) 10K type strain sequencing project: providing services to taxonomists for standard genome sequencing and annotation.</title>
        <authorList>
            <consortium name="The Broad Institute Genomics Platform"/>
            <consortium name="The Broad Institute Genome Sequencing Center for Infectious Disease"/>
            <person name="Wu L."/>
            <person name="Ma J."/>
        </authorList>
    </citation>
    <scope>NUCLEOTIDE SEQUENCE [LARGE SCALE GENOMIC DNA]</scope>
    <source>
        <strain evidence="2">JCM 11448</strain>
    </source>
</reference>